<accession>A0A168N852</accession>
<name>A0A168N852_9BACL</name>
<evidence type="ECO:0000313" key="1">
    <source>
        <dbReference type="EMBL" id="OAB45505.1"/>
    </source>
</evidence>
<organism evidence="1 2">
    <name type="scientific">Paenibacillus glacialis</name>
    <dbReference type="NCBI Taxonomy" id="494026"/>
    <lineage>
        <taxon>Bacteria</taxon>
        <taxon>Bacillati</taxon>
        <taxon>Bacillota</taxon>
        <taxon>Bacilli</taxon>
        <taxon>Bacillales</taxon>
        <taxon>Paenibacillaceae</taxon>
        <taxon>Paenibacillus</taxon>
    </lineage>
</organism>
<reference evidence="1 2" key="1">
    <citation type="submission" date="2016-03" db="EMBL/GenBank/DDBJ databases">
        <title>Draft genome sequence of Paenibacillus glacialis DSM 22343.</title>
        <authorList>
            <person name="Shin S.-K."/>
            <person name="Yi H."/>
        </authorList>
    </citation>
    <scope>NUCLEOTIDE SEQUENCE [LARGE SCALE GENOMIC DNA]</scope>
    <source>
        <strain evidence="1 2">DSM 22343</strain>
    </source>
</reference>
<dbReference type="Proteomes" id="UP000076967">
    <property type="component" value="Unassembled WGS sequence"/>
</dbReference>
<evidence type="ECO:0000313" key="2">
    <source>
        <dbReference type="Proteomes" id="UP000076967"/>
    </source>
</evidence>
<dbReference type="EMBL" id="LVJH01000003">
    <property type="protein sequence ID" value="OAB45505.1"/>
    <property type="molecule type" value="Genomic_DNA"/>
</dbReference>
<keyword evidence="2" id="KW-1185">Reference proteome</keyword>
<comment type="caution">
    <text evidence="1">The sequence shown here is derived from an EMBL/GenBank/DDBJ whole genome shotgun (WGS) entry which is preliminary data.</text>
</comment>
<sequence length="62" mass="7220">MSPHMPSNKFMKEKFGVERDESYAIFLEQIVPGVSRNTFTSPKKGAFPWFLYLEESPYTSQI</sequence>
<protein>
    <submittedName>
        <fullName evidence="1">Uncharacterized protein</fullName>
    </submittedName>
</protein>
<gene>
    <name evidence="1" type="ORF">PGLA_04435</name>
</gene>
<dbReference type="AlphaFoldDB" id="A0A168N852"/>
<proteinExistence type="predicted"/>